<dbReference type="GO" id="GO:0003676">
    <property type="term" value="F:nucleic acid binding"/>
    <property type="evidence" value="ECO:0007669"/>
    <property type="project" value="InterPro"/>
</dbReference>
<feature type="compositionally biased region" description="Polar residues" evidence="1">
    <location>
        <begin position="1"/>
        <end position="17"/>
    </location>
</feature>
<feature type="compositionally biased region" description="Polar residues" evidence="1">
    <location>
        <begin position="323"/>
        <end position="348"/>
    </location>
</feature>
<evidence type="ECO:0000256" key="1">
    <source>
        <dbReference type="SAM" id="MobiDB-lite"/>
    </source>
</evidence>
<feature type="compositionally biased region" description="Polar residues" evidence="1">
    <location>
        <begin position="33"/>
        <end position="45"/>
    </location>
</feature>
<evidence type="ECO:0008006" key="4">
    <source>
        <dbReference type="Google" id="ProtNLM"/>
    </source>
</evidence>
<dbReference type="EMBL" id="PQXI01000247">
    <property type="protein sequence ID" value="TGO21010.1"/>
    <property type="molecule type" value="Genomic_DNA"/>
</dbReference>
<feature type="region of interest" description="Disordered" evidence="1">
    <location>
        <begin position="1"/>
        <end position="50"/>
    </location>
</feature>
<gene>
    <name evidence="2" type="ORF">BPAE_0248g00040</name>
</gene>
<dbReference type="AlphaFoldDB" id="A0A4Z1FBZ7"/>
<protein>
    <recommendedName>
        <fullName evidence="4">RRM domain-containing protein</fullName>
    </recommendedName>
</protein>
<feature type="region of interest" description="Disordered" evidence="1">
    <location>
        <begin position="315"/>
        <end position="357"/>
    </location>
</feature>
<proteinExistence type="predicted"/>
<dbReference type="InterPro" id="IPR035979">
    <property type="entry name" value="RBD_domain_sf"/>
</dbReference>
<evidence type="ECO:0000313" key="2">
    <source>
        <dbReference type="EMBL" id="TGO21010.1"/>
    </source>
</evidence>
<keyword evidence="3" id="KW-1185">Reference proteome</keyword>
<organism evidence="2 3">
    <name type="scientific">Botrytis paeoniae</name>
    <dbReference type="NCBI Taxonomy" id="278948"/>
    <lineage>
        <taxon>Eukaryota</taxon>
        <taxon>Fungi</taxon>
        <taxon>Dikarya</taxon>
        <taxon>Ascomycota</taxon>
        <taxon>Pezizomycotina</taxon>
        <taxon>Leotiomycetes</taxon>
        <taxon>Helotiales</taxon>
        <taxon>Sclerotiniaceae</taxon>
        <taxon>Botrytis</taxon>
    </lineage>
</organism>
<reference evidence="2 3" key="1">
    <citation type="submission" date="2017-12" db="EMBL/GenBank/DDBJ databases">
        <title>Comparative genomics of Botrytis spp.</title>
        <authorList>
            <person name="Valero-Jimenez C.A."/>
            <person name="Tapia P."/>
            <person name="Veloso J."/>
            <person name="Silva-Moreno E."/>
            <person name="Staats M."/>
            <person name="Valdes J.H."/>
            <person name="Van Kan J.A.L."/>
        </authorList>
    </citation>
    <scope>NUCLEOTIDE SEQUENCE [LARGE SCALE GENOMIC DNA]</scope>
    <source>
        <strain evidence="2 3">Bp0003</strain>
    </source>
</reference>
<sequence length="592" mass="66087">MSSLNFTSSFPLSQNGQDGPFCNPTSPLAGKSSLPQRLNQASLSPNPLAAHHRRQSEYLSHSMANALGTVPLPNFNFDENKPRRITSPLSDVKPIGFERTISHQMGYSHFSIPEVGEDVPSFEEEESGDNSHIITQSLVRGLQPIQHGASSSRQEDEMSVLDLETSVAWLNINESLSPSKGNKSYGTLQGDIPYVHAHENTVNTVMHPSSVATGHRDVTAIFRGPQVQNSLPLNRGAPYAPPNTIQPLGHRAVGYQHKRSMTSYGGPRQYMSQFNSQVVGTPSSIDDNTRNSQMPPNSFVHQNCNEVSHSLRTPFGNAYFSGDQAQHEPNATRTSNRSTDYQTLNNRENAPFQPSLRPTDQLLREQGLLAPLPASVRASSHHLNDNEDREFASKFGGEANLPSELNCAVWIQGIPKDFARHFLYQELFSVISTGPIIAAYIRLGGDQHPHHAAKVVFKHPEHAARLFQRALSQGIYINGNRIRVEPNRNGHREYPLRLHYRSRVVLVEVFNNPSMDLPFWKMFIANLCVYDIEYCRHLSYSTPEQMVMEFRFARIFGQASILLAGIRSTASFEGIVTARYIPDVSCDICDVY</sequence>
<evidence type="ECO:0000313" key="3">
    <source>
        <dbReference type="Proteomes" id="UP000297910"/>
    </source>
</evidence>
<comment type="caution">
    <text evidence="2">The sequence shown here is derived from an EMBL/GenBank/DDBJ whole genome shotgun (WGS) entry which is preliminary data.</text>
</comment>
<name>A0A4Z1FBZ7_9HELO</name>
<accession>A0A4Z1FBZ7</accession>
<dbReference type="Proteomes" id="UP000297910">
    <property type="component" value="Unassembled WGS sequence"/>
</dbReference>
<dbReference type="SUPFAM" id="SSF54928">
    <property type="entry name" value="RNA-binding domain, RBD"/>
    <property type="match status" value="1"/>
</dbReference>